<dbReference type="Pfam" id="PF00486">
    <property type="entry name" value="Trans_reg_C"/>
    <property type="match status" value="1"/>
</dbReference>
<dbReference type="PANTHER" id="PTHR48111">
    <property type="entry name" value="REGULATOR OF RPOS"/>
    <property type="match status" value="1"/>
</dbReference>
<keyword evidence="11" id="KW-1185">Reference proteome</keyword>
<dbReference type="InterPro" id="IPR001789">
    <property type="entry name" value="Sig_transdc_resp-reg_receiver"/>
</dbReference>
<dbReference type="CDD" id="cd00383">
    <property type="entry name" value="trans_reg_C"/>
    <property type="match status" value="1"/>
</dbReference>
<evidence type="ECO:0000256" key="5">
    <source>
        <dbReference type="ARBA" id="ARBA00023163"/>
    </source>
</evidence>
<protein>
    <submittedName>
        <fullName evidence="10">Winged helix-turn-helix domain-containing protein</fullName>
    </submittedName>
</protein>
<name>A0ABS7GYH3_9HYPH</name>
<comment type="caution">
    <text evidence="6">Lacks conserved residue(s) required for the propagation of feature annotation.</text>
</comment>
<dbReference type="Gene3D" id="1.10.10.10">
    <property type="entry name" value="Winged helix-like DNA-binding domain superfamily/Winged helix DNA-binding domain"/>
    <property type="match status" value="1"/>
</dbReference>
<proteinExistence type="predicted"/>
<dbReference type="SMART" id="SM00862">
    <property type="entry name" value="Trans_reg_C"/>
    <property type="match status" value="1"/>
</dbReference>
<keyword evidence="3" id="KW-0805">Transcription regulation</keyword>
<feature type="DNA-binding region" description="OmpR/PhoB-type" evidence="7">
    <location>
        <begin position="130"/>
        <end position="230"/>
    </location>
</feature>
<dbReference type="InterPro" id="IPR039420">
    <property type="entry name" value="WalR-like"/>
</dbReference>
<keyword evidence="4 7" id="KW-0238">DNA-binding</keyword>
<evidence type="ECO:0000256" key="1">
    <source>
        <dbReference type="ARBA" id="ARBA00022553"/>
    </source>
</evidence>
<dbReference type="PROSITE" id="PS50110">
    <property type="entry name" value="RESPONSE_REGULATORY"/>
    <property type="match status" value="1"/>
</dbReference>
<dbReference type="Proteomes" id="UP000717752">
    <property type="component" value="Unassembled WGS sequence"/>
</dbReference>
<evidence type="ECO:0000259" key="9">
    <source>
        <dbReference type="PROSITE" id="PS51755"/>
    </source>
</evidence>
<dbReference type="RefSeq" id="WP_220335952.1">
    <property type="nucleotide sequence ID" value="NZ_JAEUAK010000007.1"/>
</dbReference>
<feature type="domain" description="OmpR/PhoB-type" evidence="9">
    <location>
        <begin position="130"/>
        <end position="230"/>
    </location>
</feature>
<sequence length="235" mass="25744">METPRRKSAILIATDDFSSAAPLVEELGRHDLASTVVAPAQAPAQARSGGRCRILIISASATAEIGLDLCRRIRAASSIPIILLSGAEEQLDGLEAGADYCLPFHTDMRRLMVHVRALLRRSDLYEDERRFTLNFEGWGVDPRRRELVAPDGSHVALLAAEFEILIALCRQPGVILSRRALLDATHIGLGRPLERSVDVHICRLRRKLAQGGNAAELIQTVRLGGYVFVGQINPE</sequence>
<evidence type="ECO:0000256" key="3">
    <source>
        <dbReference type="ARBA" id="ARBA00023015"/>
    </source>
</evidence>
<dbReference type="InterPro" id="IPR036388">
    <property type="entry name" value="WH-like_DNA-bd_sf"/>
</dbReference>
<reference evidence="10 11" key="1">
    <citation type="journal article" date="2021" name="MBio">
        <title>Poor Competitiveness of Bradyrhizobium in Pigeon Pea Root Colonization in Indian Soils.</title>
        <authorList>
            <person name="Chalasani D."/>
            <person name="Basu A."/>
            <person name="Pullabhotla S.V.S.R.N."/>
            <person name="Jorrin B."/>
            <person name="Neal A.L."/>
            <person name="Poole P.S."/>
            <person name="Podile A.R."/>
            <person name="Tkacz A."/>
        </authorList>
    </citation>
    <scope>NUCLEOTIDE SEQUENCE [LARGE SCALE GENOMIC DNA]</scope>
    <source>
        <strain evidence="10 11">HU56</strain>
    </source>
</reference>
<evidence type="ECO:0000313" key="11">
    <source>
        <dbReference type="Proteomes" id="UP000717752"/>
    </source>
</evidence>
<organism evidence="10 11">
    <name type="scientific">Rhizobium mesosinicum</name>
    <dbReference type="NCBI Taxonomy" id="335017"/>
    <lineage>
        <taxon>Bacteria</taxon>
        <taxon>Pseudomonadati</taxon>
        <taxon>Pseudomonadota</taxon>
        <taxon>Alphaproteobacteria</taxon>
        <taxon>Hyphomicrobiales</taxon>
        <taxon>Rhizobiaceae</taxon>
        <taxon>Rhizobium/Agrobacterium group</taxon>
        <taxon>Rhizobium</taxon>
    </lineage>
</organism>
<dbReference type="PANTHER" id="PTHR48111:SF4">
    <property type="entry name" value="DNA-BINDING DUAL TRANSCRIPTIONAL REGULATOR OMPR"/>
    <property type="match status" value="1"/>
</dbReference>
<keyword evidence="1" id="KW-0597">Phosphoprotein</keyword>
<accession>A0ABS7GYH3</accession>
<comment type="caution">
    <text evidence="10">The sequence shown here is derived from an EMBL/GenBank/DDBJ whole genome shotgun (WGS) entry which is preliminary data.</text>
</comment>
<evidence type="ECO:0000256" key="2">
    <source>
        <dbReference type="ARBA" id="ARBA00023012"/>
    </source>
</evidence>
<evidence type="ECO:0000313" key="10">
    <source>
        <dbReference type="EMBL" id="MBW9054596.1"/>
    </source>
</evidence>
<dbReference type="InterPro" id="IPR011006">
    <property type="entry name" value="CheY-like_superfamily"/>
</dbReference>
<evidence type="ECO:0000256" key="4">
    <source>
        <dbReference type="ARBA" id="ARBA00023125"/>
    </source>
</evidence>
<gene>
    <name evidence="10" type="ORF">JNB85_19520</name>
</gene>
<dbReference type="InterPro" id="IPR001867">
    <property type="entry name" value="OmpR/PhoB-type_DNA-bd"/>
</dbReference>
<feature type="domain" description="Response regulatory" evidence="8">
    <location>
        <begin position="9"/>
        <end position="119"/>
    </location>
</feature>
<evidence type="ECO:0000256" key="7">
    <source>
        <dbReference type="PROSITE-ProRule" id="PRU01091"/>
    </source>
</evidence>
<dbReference type="Gene3D" id="3.40.50.2300">
    <property type="match status" value="1"/>
</dbReference>
<dbReference type="EMBL" id="JAEUAK010000007">
    <property type="protein sequence ID" value="MBW9054596.1"/>
    <property type="molecule type" value="Genomic_DNA"/>
</dbReference>
<dbReference type="SUPFAM" id="SSF46894">
    <property type="entry name" value="C-terminal effector domain of the bipartite response regulators"/>
    <property type="match status" value="1"/>
</dbReference>
<dbReference type="SUPFAM" id="SSF52172">
    <property type="entry name" value="CheY-like"/>
    <property type="match status" value="1"/>
</dbReference>
<dbReference type="PROSITE" id="PS51755">
    <property type="entry name" value="OMPR_PHOB"/>
    <property type="match status" value="1"/>
</dbReference>
<keyword evidence="2" id="KW-0902">Two-component regulatory system</keyword>
<keyword evidence="5" id="KW-0804">Transcription</keyword>
<evidence type="ECO:0000259" key="8">
    <source>
        <dbReference type="PROSITE" id="PS50110"/>
    </source>
</evidence>
<dbReference type="InterPro" id="IPR016032">
    <property type="entry name" value="Sig_transdc_resp-reg_C-effctor"/>
</dbReference>
<evidence type="ECO:0000256" key="6">
    <source>
        <dbReference type="PROSITE-ProRule" id="PRU00169"/>
    </source>
</evidence>